<evidence type="ECO:0000313" key="2">
    <source>
        <dbReference type="Proteomes" id="UP000814033"/>
    </source>
</evidence>
<keyword evidence="2" id="KW-1185">Reference proteome</keyword>
<reference evidence="1" key="1">
    <citation type="submission" date="2021-02" db="EMBL/GenBank/DDBJ databases">
        <authorList>
            <consortium name="DOE Joint Genome Institute"/>
            <person name="Ahrendt S."/>
            <person name="Looney B.P."/>
            <person name="Miyauchi S."/>
            <person name="Morin E."/>
            <person name="Drula E."/>
            <person name="Courty P.E."/>
            <person name="Chicoki N."/>
            <person name="Fauchery L."/>
            <person name="Kohler A."/>
            <person name="Kuo A."/>
            <person name="Labutti K."/>
            <person name="Pangilinan J."/>
            <person name="Lipzen A."/>
            <person name="Riley R."/>
            <person name="Andreopoulos W."/>
            <person name="He G."/>
            <person name="Johnson J."/>
            <person name="Barry K.W."/>
            <person name="Grigoriev I.V."/>
            <person name="Nagy L."/>
            <person name="Hibbett D."/>
            <person name="Henrissat B."/>
            <person name="Matheny P.B."/>
            <person name="Labbe J."/>
            <person name="Martin F."/>
        </authorList>
    </citation>
    <scope>NUCLEOTIDE SEQUENCE</scope>
    <source>
        <strain evidence="1">FP105234-sp</strain>
    </source>
</reference>
<dbReference type="EMBL" id="MU275919">
    <property type="protein sequence ID" value="KAI0046729.1"/>
    <property type="molecule type" value="Genomic_DNA"/>
</dbReference>
<comment type="caution">
    <text evidence="1">The sequence shown here is derived from an EMBL/GenBank/DDBJ whole genome shotgun (WGS) entry which is preliminary data.</text>
</comment>
<organism evidence="1 2">
    <name type="scientific">Auriscalpium vulgare</name>
    <dbReference type="NCBI Taxonomy" id="40419"/>
    <lineage>
        <taxon>Eukaryota</taxon>
        <taxon>Fungi</taxon>
        <taxon>Dikarya</taxon>
        <taxon>Basidiomycota</taxon>
        <taxon>Agaricomycotina</taxon>
        <taxon>Agaricomycetes</taxon>
        <taxon>Russulales</taxon>
        <taxon>Auriscalpiaceae</taxon>
        <taxon>Auriscalpium</taxon>
    </lineage>
</organism>
<dbReference type="Proteomes" id="UP000814033">
    <property type="component" value="Unassembled WGS sequence"/>
</dbReference>
<proteinExistence type="predicted"/>
<reference evidence="1" key="2">
    <citation type="journal article" date="2022" name="New Phytol.">
        <title>Evolutionary transition to the ectomycorrhizal habit in the genomes of a hyperdiverse lineage of mushroom-forming fungi.</title>
        <authorList>
            <person name="Looney B."/>
            <person name="Miyauchi S."/>
            <person name="Morin E."/>
            <person name="Drula E."/>
            <person name="Courty P.E."/>
            <person name="Kohler A."/>
            <person name="Kuo A."/>
            <person name="LaButti K."/>
            <person name="Pangilinan J."/>
            <person name="Lipzen A."/>
            <person name="Riley R."/>
            <person name="Andreopoulos W."/>
            <person name="He G."/>
            <person name="Johnson J."/>
            <person name="Nolan M."/>
            <person name="Tritt A."/>
            <person name="Barry K.W."/>
            <person name="Grigoriev I.V."/>
            <person name="Nagy L.G."/>
            <person name="Hibbett D."/>
            <person name="Henrissat B."/>
            <person name="Matheny P.B."/>
            <person name="Labbe J."/>
            <person name="Martin F.M."/>
        </authorList>
    </citation>
    <scope>NUCLEOTIDE SEQUENCE</scope>
    <source>
        <strain evidence="1">FP105234-sp</strain>
    </source>
</reference>
<gene>
    <name evidence="1" type="ORF">FA95DRAFT_1493602</name>
</gene>
<name>A0ACB8RRC4_9AGAM</name>
<accession>A0ACB8RRC4</accession>
<sequence length="196" mass="21654">MAPPARRTLTSRPTDLFYFVFFLIHIPATLLIDCQALYPPAYVPDVIRALPAWYVAMSGDPLVGGAMGLLPVPERELVWFKTFLCLEAVFQLPTFFIGARGLWRGSRGIYPLLIIYGASTATTTLACLAVVMYTPTTTSATIASRTISITLEQRIMLLMSYVPFFLIPLYMAVEVGMRVRSLLAVGLKAARALKTL</sequence>
<protein>
    <submittedName>
        <fullName evidence="1">Uncharacterized protein</fullName>
    </submittedName>
</protein>
<evidence type="ECO:0000313" key="1">
    <source>
        <dbReference type="EMBL" id="KAI0046729.1"/>
    </source>
</evidence>